<dbReference type="EMBL" id="CM023477">
    <property type="protein sequence ID" value="KAH7937935.1"/>
    <property type="molecule type" value="Genomic_DNA"/>
</dbReference>
<organism evidence="1 2">
    <name type="scientific">Dermacentor silvarum</name>
    <name type="common">Tick</name>
    <dbReference type="NCBI Taxonomy" id="543639"/>
    <lineage>
        <taxon>Eukaryota</taxon>
        <taxon>Metazoa</taxon>
        <taxon>Ecdysozoa</taxon>
        <taxon>Arthropoda</taxon>
        <taxon>Chelicerata</taxon>
        <taxon>Arachnida</taxon>
        <taxon>Acari</taxon>
        <taxon>Parasitiformes</taxon>
        <taxon>Ixodida</taxon>
        <taxon>Ixodoidea</taxon>
        <taxon>Ixodidae</taxon>
        <taxon>Rhipicephalinae</taxon>
        <taxon>Dermacentor</taxon>
    </lineage>
</organism>
<proteinExistence type="predicted"/>
<comment type="caution">
    <text evidence="1">The sequence shown here is derived from an EMBL/GenBank/DDBJ whole genome shotgun (WGS) entry which is preliminary data.</text>
</comment>
<reference evidence="1" key="1">
    <citation type="submission" date="2020-05" db="EMBL/GenBank/DDBJ databases">
        <title>Large-scale comparative analyses of tick genomes elucidate their genetic diversity and vector capacities.</title>
        <authorList>
            <person name="Jia N."/>
            <person name="Wang J."/>
            <person name="Shi W."/>
            <person name="Du L."/>
            <person name="Sun Y."/>
            <person name="Zhan W."/>
            <person name="Jiang J."/>
            <person name="Wang Q."/>
            <person name="Zhang B."/>
            <person name="Ji P."/>
            <person name="Sakyi L.B."/>
            <person name="Cui X."/>
            <person name="Yuan T."/>
            <person name="Jiang B."/>
            <person name="Yang W."/>
            <person name="Lam T.T.-Y."/>
            <person name="Chang Q."/>
            <person name="Ding S."/>
            <person name="Wang X."/>
            <person name="Zhu J."/>
            <person name="Ruan X."/>
            <person name="Zhao L."/>
            <person name="Wei J."/>
            <person name="Que T."/>
            <person name="Du C."/>
            <person name="Cheng J."/>
            <person name="Dai P."/>
            <person name="Han X."/>
            <person name="Huang E."/>
            <person name="Gao Y."/>
            <person name="Liu J."/>
            <person name="Shao H."/>
            <person name="Ye R."/>
            <person name="Li L."/>
            <person name="Wei W."/>
            <person name="Wang X."/>
            <person name="Wang C."/>
            <person name="Yang T."/>
            <person name="Huo Q."/>
            <person name="Li W."/>
            <person name="Guo W."/>
            <person name="Chen H."/>
            <person name="Zhou L."/>
            <person name="Ni X."/>
            <person name="Tian J."/>
            <person name="Zhou Y."/>
            <person name="Sheng Y."/>
            <person name="Liu T."/>
            <person name="Pan Y."/>
            <person name="Xia L."/>
            <person name="Li J."/>
            <person name="Zhao F."/>
            <person name="Cao W."/>
        </authorList>
    </citation>
    <scope>NUCLEOTIDE SEQUENCE</scope>
    <source>
        <strain evidence="1">Dsil-2018</strain>
    </source>
</reference>
<keyword evidence="2" id="KW-1185">Reference proteome</keyword>
<name>A0ACB8CAR7_DERSI</name>
<protein>
    <submittedName>
        <fullName evidence="1">Uncharacterized protein</fullName>
    </submittedName>
</protein>
<evidence type="ECO:0000313" key="1">
    <source>
        <dbReference type="EMBL" id="KAH7937935.1"/>
    </source>
</evidence>
<dbReference type="Proteomes" id="UP000821865">
    <property type="component" value="Chromosome 8"/>
</dbReference>
<sequence length="245" mass="27552">MHHGNYDFLDWLEACKENKNGRLHTVRRPTAPLARTTHALVEISMYCFMMSPLCISCHLVNTEQILKNALGSTGRWLDYLSGSCTKAKINCACKEGCCRVAHKDERHPDDDQGWEEFRKGASIPRTKGNLAVTVQARFKANADHSFCGVVYAVNMTLKKLKCDKFENALIVNNTIIVSPALPLCIYSLTKEIDRGDDVYLATSAVNADAQDYVVVEQLAKETRFFSRARKKREIVKDLAVHLLAD</sequence>
<accession>A0ACB8CAR7</accession>
<evidence type="ECO:0000313" key="2">
    <source>
        <dbReference type="Proteomes" id="UP000821865"/>
    </source>
</evidence>
<gene>
    <name evidence="1" type="ORF">HPB49_017771</name>
</gene>